<reference evidence="2 4" key="1">
    <citation type="submission" date="2016-02" db="EMBL/GenBank/DDBJ databases">
        <authorList>
            <person name="Holder M.E."/>
            <person name="Ajami N.J."/>
            <person name="Petrosino J.F."/>
        </authorList>
    </citation>
    <scope>NUCLEOTIDE SEQUENCE [LARGE SCALE GENOMIC DNA]</scope>
    <source>
        <strain evidence="2 4">CCUG 32990</strain>
    </source>
</reference>
<evidence type="ECO:0008006" key="6">
    <source>
        <dbReference type="Google" id="ProtNLM"/>
    </source>
</evidence>
<evidence type="ECO:0000313" key="2">
    <source>
        <dbReference type="EMBL" id="AMD84375.1"/>
    </source>
</evidence>
<keyword evidence="1" id="KW-0812">Transmembrane</keyword>
<dbReference type="Proteomes" id="UP000065822">
    <property type="component" value="Chromosome"/>
</dbReference>
<dbReference type="KEGG" id="chg:AXF12_01790"/>
<dbReference type="Proteomes" id="UP000215539">
    <property type="component" value="Chromosome 1"/>
</dbReference>
<protein>
    <recommendedName>
        <fullName evidence="6">Bacteriocin</fullName>
    </recommendedName>
</protein>
<accession>A0AAX2GZN1</accession>
<dbReference type="RefSeq" id="WP_066427941.1">
    <property type="nucleotide sequence ID" value="NZ_CP014227.1"/>
</dbReference>
<dbReference type="EMBL" id="CP014227">
    <property type="protein sequence ID" value="AMD84375.1"/>
    <property type="molecule type" value="Genomic_DNA"/>
</dbReference>
<keyword evidence="1" id="KW-1133">Transmembrane helix</keyword>
<feature type="transmembrane region" description="Helical" evidence="1">
    <location>
        <begin position="31"/>
        <end position="54"/>
    </location>
</feature>
<proteinExistence type="predicted"/>
<reference evidence="3 5" key="2">
    <citation type="submission" date="2017-06" db="EMBL/GenBank/DDBJ databases">
        <authorList>
            <consortium name="Pathogen Informatics"/>
        </authorList>
    </citation>
    <scope>NUCLEOTIDE SEQUENCE [LARGE SCALE GENOMIC DNA]</scope>
    <source>
        <strain evidence="3 5">NCTC12947</strain>
    </source>
</reference>
<evidence type="ECO:0000313" key="3">
    <source>
        <dbReference type="EMBL" id="SNV11156.1"/>
    </source>
</evidence>
<evidence type="ECO:0000313" key="5">
    <source>
        <dbReference type="Proteomes" id="UP000215539"/>
    </source>
</evidence>
<organism evidence="3 5">
    <name type="scientific">Capnocytophaga haemolytica</name>
    <dbReference type="NCBI Taxonomy" id="45243"/>
    <lineage>
        <taxon>Bacteria</taxon>
        <taxon>Pseudomonadati</taxon>
        <taxon>Bacteroidota</taxon>
        <taxon>Flavobacteriia</taxon>
        <taxon>Flavobacteriales</taxon>
        <taxon>Flavobacteriaceae</taxon>
        <taxon>Capnocytophaga</taxon>
    </lineage>
</organism>
<sequence length="61" mass="6203">MRKLDFKQMENVQGGYNCVGLSKGLKGAATIMSIATAVTGFGAVISASVFAAGFTAELLGC</sequence>
<evidence type="ECO:0000256" key="1">
    <source>
        <dbReference type="SAM" id="Phobius"/>
    </source>
</evidence>
<gene>
    <name evidence="2" type="ORF">AXF12_01790</name>
    <name evidence="3" type="ORF">SAMEA44541418_01397</name>
</gene>
<name>A0AAX2GZN1_9FLAO</name>
<dbReference type="EMBL" id="LT906449">
    <property type="protein sequence ID" value="SNV11156.1"/>
    <property type="molecule type" value="Genomic_DNA"/>
</dbReference>
<keyword evidence="4" id="KW-1185">Reference proteome</keyword>
<evidence type="ECO:0000313" key="4">
    <source>
        <dbReference type="Proteomes" id="UP000065822"/>
    </source>
</evidence>
<dbReference type="AlphaFoldDB" id="A0AAX2GZN1"/>
<keyword evidence="1" id="KW-0472">Membrane</keyword>